<evidence type="ECO:0000256" key="11">
    <source>
        <dbReference type="ARBA" id="ARBA00022989"/>
    </source>
</evidence>
<dbReference type="Gene3D" id="6.10.340.10">
    <property type="match status" value="1"/>
</dbReference>
<dbReference type="PANTHER" id="PTHR45528:SF1">
    <property type="entry name" value="SENSOR HISTIDINE KINASE CPXA"/>
    <property type="match status" value="1"/>
</dbReference>
<evidence type="ECO:0000256" key="7">
    <source>
        <dbReference type="ARBA" id="ARBA00022692"/>
    </source>
</evidence>
<reference evidence="17 18" key="1">
    <citation type="submission" date="2023-02" db="EMBL/GenBank/DDBJ databases">
        <title>A bacterium isolated from plastisphere.</title>
        <authorList>
            <person name="Sun Y."/>
        </authorList>
    </citation>
    <scope>NUCLEOTIDE SEQUENCE [LARGE SCALE GENOMIC DNA]</scope>
    <source>
        <strain evidence="18">a-1</strain>
    </source>
</reference>
<feature type="transmembrane region" description="Helical" evidence="14">
    <location>
        <begin position="126"/>
        <end position="150"/>
    </location>
</feature>
<dbReference type="InterPro" id="IPR036097">
    <property type="entry name" value="HisK_dim/P_sf"/>
</dbReference>
<dbReference type="PROSITE" id="PS50885">
    <property type="entry name" value="HAMP"/>
    <property type="match status" value="1"/>
</dbReference>
<dbReference type="SMART" id="SM00388">
    <property type="entry name" value="HisKA"/>
    <property type="match status" value="1"/>
</dbReference>
<dbReference type="EMBL" id="CP118099">
    <property type="protein sequence ID" value="WDH75556.1"/>
    <property type="molecule type" value="Genomic_DNA"/>
</dbReference>
<dbReference type="Pfam" id="PF00672">
    <property type="entry name" value="HAMP"/>
    <property type="match status" value="1"/>
</dbReference>
<dbReference type="SUPFAM" id="SSF47384">
    <property type="entry name" value="Homodimeric domain of signal transducing histidine kinase"/>
    <property type="match status" value="1"/>
</dbReference>
<protein>
    <recommendedName>
        <fullName evidence="3">histidine kinase</fullName>
        <ecNumber evidence="3">2.7.13.3</ecNumber>
    </recommendedName>
</protein>
<dbReference type="Pfam" id="PF02518">
    <property type="entry name" value="HATPase_c"/>
    <property type="match status" value="1"/>
</dbReference>
<dbReference type="SUPFAM" id="SSF158472">
    <property type="entry name" value="HAMP domain-like"/>
    <property type="match status" value="1"/>
</dbReference>
<dbReference type="InterPro" id="IPR050398">
    <property type="entry name" value="HssS/ArlS-like"/>
</dbReference>
<keyword evidence="11 14" id="KW-1133">Transmembrane helix</keyword>
<feature type="transmembrane region" description="Helical" evidence="14">
    <location>
        <begin position="6"/>
        <end position="29"/>
    </location>
</feature>
<evidence type="ECO:0000259" key="16">
    <source>
        <dbReference type="PROSITE" id="PS50885"/>
    </source>
</evidence>
<evidence type="ECO:0000259" key="15">
    <source>
        <dbReference type="PROSITE" id="PS50109"/>
    </source>
</evidence>
<name>A0ABY7X0X1_9BACL</name>
<dbReference type="InterPro" id="IPR005467">
    <property type="entry name" value="His_kinase_dom"/>
</dbReference>
<dbReference type="InterPro" id="IPR036890">
    <property type="entry name" value="HATPase_C_sf"/>
</dbReference>
<dbReference type="Pfam" id="PF00512">
    <property type="entry name" value="HisKA"/>
    <property type="match status" value="1"/>
</dbReference>
<dbReference type="PANTHER" id="PTHR45528">
    <property type="entry name" value="SENSOR HISTIDINE KINASE CPXA"/>
    <property type="match status" value="1"/>
</dbReference>
<evidence type="ECO:0000256" key="4">
    <source>
        <dbReference type="ARBA" id="ARBA00022475"/>
    </source>
</evidence>
<dbReference type="SMART" id="SM00387">
    <property type="entry name" value="HATPase_c"/>
    <property type="match status" value="1"/>
</dbReference>
<evidence type="ECO:0000256" key="8">
    <source>
        <dbReference type="ARBA" id="ARBA00022741"/>
    </source>
</evidence>
<keyword evidence="18" id="KW-1185">Reference proteome</keyword>
<dbReference type="InterPro" id="IPR003661">
    <property type="entry name" value="HisK_dim/P_dom"/>
</dbReference>
<feature type="domain" description="Histidine kinase" evidence="15">
    <location>
        <begin position="212"/>
        <end position="411"/>
    </location>
</feature>
<dbReference type="InterPro" id="IPR003660">
    <property type="entry name" value="HAMP_dom"/>
</dbReference>
<keyword evidence="6" id="KW-0808">Transferase</keyword>
<keyword evidence="13 14" id="KW-0472">Membrane</keyword>
<comment type="catalytic activity">
    <reaction evidence="1">
        <text>ATP + protein L-histidine = ADP + protein N-phospho-L-histidine.</text>
        <dbReference type="EC" id="2.7.13.3"/>
    </reaction>
</comment>
<dbReference type="InterPro" id="IPR004358">
    <property type="entry name" value="Sig_transdc_His_kin-like_C"/>
</dbReference>
<evidence type="ECO:0000256" key="9">
    <source>
        <dbReference type="ARBA" id="ARBA00022777"/>
    </source>
</evidence>
<keyword evidence="7 14" id="KW-0812">Transmembrane</keyword>
<comment type="subcellular location">
    <subcellularLocation>
        <location evidence="2">Cell membrane</location>
        <topology evidence="2">Multi-pass membrane protein</topology>
    </subcellularLocation>
</comment>
<organism evidence="17 18">
    <name type="scientific">Exiguobacterium marinum</name>
    <dbReference type="NCBI Taxonomy" id="273528"/>
    <lineage>
        <taxon>Bacteria</taxon>
        <taxon>Bacillati</taxon>
        <taxon>Bacillota</taxon>
        <taxon>Bacilli</taxon>
        <taxon>Bacillales</taxon>
        <taxon>Bacillales Family XII. Incertae Sedis</taxon>
        <taxon>Exiguobacterium</taxon>
    </lineage>
</organism>
<feature type="domain" description="HAMP" evidence="16">
    <location>
        <begin position="151"/>
        <end position="204"/>
    </location>
</feature>
<evidence type="ECO:0000256" key="3">
    <source>
        <dbReference type="ARBA" id="ARBA00012438"/>
    </source>
</evidence>
<dbReference type="SUPFAM" id="SSF55874">
    <property type="entry name" value="ATPase domain of HSP90 chaperone/DNA topoisomerase II/histidine kinase"/>
    <property type="match status" value="1"/>
</dbReference>
<dbReference type="CDD" id="cd00075">
    <property type="entry name" value="HATPase"/>
    <property type="match status" value="1"/>
</dbReference>
<evidence type="ECO:0000256" key="12">
    <source>
        <dbReference type="ARBA" id="ARBA00023012"/>
    </source>
</evidence>
<keyword evidence="10" id="KW-0067">ATP-binding</keyword>
<evidence type="ECO:0000313" key="17">
    <source>
        <dbReference type="EMBL" id="WDH75556.1"/>
    </source>
</evidence>
<dbReference type="PRINTS" id="PR00344">
    <property type="entry name" value="BCTRLSENSOR"/>
</dbReference>
<sequence length="411" mass="46916">MLRTKIAWAMTGFMLILLFISFGVTWFVARQEIVDSRFDVLLQALNLLEEDVRNSDAVLSLHKDSVVLERQESGEWGIIGGEVPNGTTFPINYSEPALINDWFVVATTDGLAFGFQDQGVSNTIQALATIFLVMFFLAVLLTFLGTWWILRQGLSPLRRLTDTMERITKSGKLETIEVDDRKDEVTTLSNGFNHMIERVEGTMEQQRRFVADVSHELKTPLTVIEGYAKLLQRWGREDESVRAEAIDHILTESRQMRNDLIEPMLELNRFAAVEQVEREEIDLAELGESLTERFLRSHGVHLPIEATGSWFGHRESLQRILVILIDNSLKYAEETTLHLKSDRIEVRDRGPILSDEIRNRLFDRFYRLDEARDRSGSGLGLAIAKEVADLNEWTIGSISNDPDGSVFFLTR</sequence>
<dbReference type="Proteomes" id="UP001213680">
    <property type="component" value="Chromosome"/>
</dbReference>
<keyword evidence="12" id="KW-0902">Two-component regulatory system</keyword>
<evidence type="ECO:0000313" key="18">
    <source>
        <dbReference type="Proteomes" id="UP001213680"/>
    </source>
</evidence>
<dbReference type="Gene3D" id="3.30.565.10">
    <property type="entry name" value="Histidine kinase-like ATPase, C-terminal domain"/>
    <property type="match status" value="1"/>
</dbReference>
<dbReference type="CDD" id="cd06225">
    <property type="entry name" value="HAMP"/>
    <property type="match status" value="1"/>
</dbReference>
<evidence type="ECO:0000256" key="1">
    <source>
        <dbReference type="ARBA" id="ARBA00000085"/>
    </source>
</evidence>
<keyword evidence="9 17" id="KW-0418">Kinase</keyword>
<dbReference type="PROSITE" id="PS50109">
    <property type="entry name" value="HIS_KIN"/>
    <property type="match status" value="1"/>
</dbReference>
<dbReference type="InterPro" id="IPR003594">
    <property type="entry name" value="HATPase_dom"/>
</dbReference>
<evidence type="ECO:0000256" key="5">
    <source>
        <dbReference type="ARBA" id="ARBA00022553"/>
    </source>
</evidence>
<dbReference type="SMART" id="SM00304">
    <property type="entry name" value="HAMP"/>
    <property type="match status" value="1"/>
</dbReference>
<dbReference type="CDD" id="cd00082">
    <property type="entry name" value="HisKA"/>
    <property type="match status" value="1"/>
</dbReference>
<proteinExistence type="predicted"/>
<keyword evidence="5" id="KW-0597">Phosphoprotein</keyword>
<dbReference type="EC" id="2.7.13.3" evidence="3"/>
<gene>
    <name evidence="17" type="ORF">PTI97_12080</name>
</gene>
<accession>A0ABY7X0X1</accession>
<keyword evidence="4" id="KW-1003">Cell membrane</keyword>
<dbReference type="Gene3D" id="1.10.287.130">
    <property type="match status" value="1"/>
</dbReference>
<dbReference type="RefSeq" id="WP_274356635.1">
    <property type="nucleotide sequence ID" value="NZ_CP118099.1"/>
</dbReference>
<evidence type="ECO:0000256" key="10">
    <source>
        <dbReference type="ARBA" id="ARBA00022840"/>
    </source>
</evidence>
<evidence type="ECO:0000256" key="14">
    <source>
        <dbReference type="SAM" id="Phobius"/>
    </source>
</evidence>
<evidence type="ECO:0000256" key="13">
    <source>
        <dbReference type="ARBA" id="ARBA00023136"/>
    </source>
</evidence>
<evidence type="ECO:0000256" key="2">
    <source>
        <dbReference type="ARBA" id="ARBA00004651"/>
    </source>
</evidence>
<keyword evidence="8" id="KW-0547">Nucleotide-binding</keyword>
<evidence type="ECO:0000256" key="6">
    <source>
        <dbReference type="ARBA" id="ARBA00022679"/>
    </source>
</evidence>
<dbReference type="GO" id="GO:0016301">
    <property type="term" value="F:kinase activity"/>
    <property type="evidence" value="ECO:0007669"/>
    <property type="project" value="UniProtKB-KW"/>
</dbReference>